<organism evidence="1 2">
    <name type="scientific">Lactuca sativa</name>
    <name type="common">Garden lettuce</name>
    <dbReference type="NCBI Taxonomy" id="4236"/>
    <lineage>
        <taxon>Eukaryota</taxon>
        <taxon>Viridiplantae</taxon>
        <taxon>Streptophyta</taxon>
        <taxon>Embryophyta</taxon>
        <taxon>Tracheophyta</taxon>
        <taxon>Spermatophyta</taxon>
        <taxon>Magnoliopsida</taxon>
        <taxon>eudicotyledons</taxon>
        <taxon>Gunneridae</taxon>
        <taxon>Pentapetalae</taxon>
        <taxon>asterids</taxon>
        <taxon>campanulids</taxon>
        <taxon>Asterales</taxon>
        <taxon>Asteraceae</taxon>
        <taxon>Cichorioideae</taxon>
        <taxon>Cichorieae</taxon>
        <taxon>Lactucinae</taxon>
        <taxon>Lactuca</taxon>
    </lineage>
</organism>
<evidence type="ECO:0000313" key="1">
    <source>
        <dbReference type="EMBL" id="KAJ0200652.1"/>
    </source>
</evidence>
<sequence>MSTIGFTSFGFPLKTRNQNLPPVASAYASPSPERIDSEENGCGVLKRRTSIVSRASLVSSSILGFPKEGLAIVKQGLLAGRIPGYLNLMNKSFLGRKCLFHCIKLQEGNEETTNRIKRTYRQPEKSGGHGVGWSPIIAYAF</sequence>
<accession>A0A9R1V921</accession>
<comment type="caution">
    <text evidence="1">The sequence shown here is derived from an EMBL/GenBank/DDBJ whole genome shotgun (WGS) entry which is preliminary data.</text>
</comment>
<reference evidence="1 2" key="1">
    <citation type="journal article" date="2017" name="Nat. Commun.">
        <title>Genome assembly with in vitro proximity ligation data and whole-genome triplication in lettuce.</title>
        <authorList>
            <person name="Reyes-Chin-Wo S."/>
            <person name="Wang Z."/>
            <person name="Yang X."/>
            <person name="Kozik A."/>
            <person name="Arikit S."/>
            <person name="Song C."/>
            <person name="Xia L."/>
            <person name="Froenicke L."/>
            <person name="Lavelle D.O."/>
            <person name="Truco M.J."/>
            <person name="Xia R."/>
            <person name="Zhu S."/>
            <person name="Xu C."/>
            <person name="Xu H."/>
            <person name="Xu X."/>
            <person name="Cox K."/>
            <person name="Korf I."/>
            <person name="Meyers B.C."/>
            <person name="Michelmore R.W."/>
        </authorList>
    </citation>
    <scope>NUCLEOTIDE SEQUENCE [LARGE SCALE GENOMIC DNA]</scope>
    <source>
        <strain evidence="2">cv. Salinas</strain>
        <tissue evidence="1">Seedlings</tissue>
    </source>
</reference>
<evidence type="ECO:0000313" key="2">
    <source>
        <dbReference type="Proteomes" id="UP000235145"/>
    </source>
</evidence>
<name>A0A9R1V921_LACSA</name>
<protein>
    <submittedName>
        <fullName evidence="1">Uncharacterized protein</fullName>
    </submittedName>
</protein>
<proteinExistence type="predicted"/>
<dbReference type="Proteomes" id="UP000235145">
    <property type="component" value="Unassembled WGS sequence"/>
</dbReference>
<gene>
    <name evidence="1" type="ORF">LSAT_V11C600335240</name>
</gene>
<dbReference type="EMBL" id="NBSK02000006">
    <property type="protein sequence ID" value="KAJ0200652.1"/>
    <property type="molecule type" value="Genomic_DNA"/>
</dbReference>
<dbReference type="AlphaFoldDB" id="A0A9R1V921"/>
<keyword evidence="2" id="KW-1185">Reference proteome</keyword>